<dbReference type="InterPro" id="IPR030395">
    <property type="entry name" value="GP_PDE_dom"/>
</dbReference>
<feature type="signal peptide" evidence="1">
    <location>
        <begin position="1"/>
        <end position="30"/>
    </location>
</feature>
<proteinExistence type="predicted"/>
<feature type="chain" id="PRO_5017349214" description="GP-PDE domain-containing protein" evidence="1">
    <location>
        <begin position="31"/>
        <end position="771"/>
    </location>
</feature>
<dbReference type="InterPro" id="IPR017946">
    <property type="entry name" value="PLC-like_Pdiesterase_TIM-brl"/>
</dbReference>
<dbReference type="RefSeq" id="WP_110937483.1">
    <property type="nucleotide sequence ID" value="NZ_KZ614146.1"/>
</dbReference>
<dbReference type="Gene3D" id="3.20.20.190">
    <property type="entry name" value="Phosphatidylinositol (PI) phosphodiesterase"/>
    <property type="match status" value="2"/>
</dbReference>
<accession>A0A3A9K9F7</accession>
<dbReference type="Pfam" id="PF03009">
    <property type="entry name" value="GDPD"/>
    <property type="match status" value="2"/>
</dbReference>
<evidence type="ECO:0000313" key="3">
    <source>
        <dbReference type="EMBL" id="RKL67031.1"/>
    </source>
</evidence>
<dbReference type="InterPro" id="IPR010496">
    <property type="entry name" value="AL/BT2_dom"/>
</dbReference>
<feature type="domain" description="GP-PDE" evidence="2">
    <location>
        <begin position="438"/>
        <end position="679"/>
    </location>
</feature>
<sequence>MKSKIKAINNVAISFTLALSLFAFSSQIQADQEDVELINESFNEIANGEIPDNWILIEGNGKVQDGKLVLSSSSASRPSRIVVPIDSEYGNYTFEADMTFESSVADSRWASLMYRIQDENNYYQFAARKGASALNGLEFAKRIENRWDVFQTNSYHENFHYNKSYHLKIVVSRDRVQQFVDNELVIDSAGATEWLDGDIGFQVSGSKVLFDNVKVTTHDEELPPIEESDAFLPDEAETNMINPPTIIAGPEYSGDSSKSASSLLLVKRNQEGQLEANDQPLNEQLKRIKNKKIPVLHVEQEGLQEQIVQSLKETQTTDIHVVSSNPDIVNSIKEINPKIRSGLVYDGNSLNTNDLRNLPSEVHSSKSKLVLIPQKLLTQEIVHYLHNRMVAVWGVGADSLDSTHELIHTGVDGIVTNHPEYTVEAFSQFPENTIVQRPIVAAHRGVPSLAPENTMSSYRLAYDLEADMIETDIHRTKDGHLVTIHDSTVDRTTDGTGAVTELTLDEIQELDAGITFSKEFSGEHVPTFKEFLQEFKGKDVVLLVELKGSGLEEQVNEEIQEEGMMDKVVIQNFNLESMKKFNQIQPKLATGYLFSAAVPGSYQDKLNNAKELVDYGTISNVTLNASYGSLYSEFITYMRQRGMLSLHWTFRGEAPFADKLRAGLIGPITDYTQWLTHSPINLESPIKKVNLKVGKSRSIQAKGFLSYRTEERVNIETELYVTNNNGVVRTEGNNIEALSPGKAQVFIKHTFTMLGQEWNLVSEPIEVNVSN</sequence>
<dbReference type="PANTHER" id="PTHR46211">
    <property type="entry name" value="GLYCEROPHOSPHORYL DIESTER PHOSPHODIESTERASE"/>
    <property type="match status" value="1"/>
</dbReference>
<keyword evidence="4" id="KW-1185">Reference proteome</keyword>
<dbReference type="PROSITE" id="PS51704">
    <property type="entry name" value="GP_PDE"/>
    <property type="match status" value="1"/>
</dbReference>
<protein>
    <recommendedName>
        <fullName evidence="2">GP-PDE domain-containing protein</fullName>
    </recommendedName>
</protein>
<gene>
    <name evidence="3" type="ORF">CR203_10955</name>
</gene>
<evidence type="ECO:0000259" key="2">
    <source>
        <dbReference type="PROSITE" id="PS51704"/>
    </source>
</evidence>
<dbReference type="GO" id="GO:0006629">
    <property type="term" value="P:lipid metabolic process"/>
    <property type="evidence" value="ECO:0007669"/>
    <property type="project" value="InterPro"/>
</dbReference>
<dbReference type="Proteomes" id="UP000281498">
    <property type="component" value="Unassembled WGS sequence"/>
</dbReference>
<keyword evidence="1" id="KW-0732">Signal</keyword>
<comment type="caution">
    <text evidence="3">The sequence shown here is derived from an EMBL/GenBank/DDBJ whole genome shotgun (WGS) entry which is preliminary data.</text>
</comment>
<dbReference type="Pfam" id="PF06439">
    <property type="entry name" value="3keto-disac_hyd"/>
    <property type="match status" value="1"/>
</dbReference>
<dbReference type="OrthoDB" id="384721at2"/>
<dbReference type="GO" id="GO:0008081">
    <property type="term" value="F:phosphoric diester hydrolase activity"/>
    <property type="evidence" value="ECO:0007669"/>
    <property type="project" value="InterPro"/>
</dbReference>
<reference evidence="3 4" key="1">
    <citation type="submission" date="2017-10" db="EMBL/GenBank/DDBJ databases">
        <title>Bacillus sp. nov., a halophilic bacterium isolated from a Keqin Lake.</title>
        <authorList>
            <person name="Wang H."/>
        </authorList>
    </citation>
    <scope>NUCLEOTIDE SEQUENCE [LARGE SCALE GENOMIC DNA]</scope>
    <source>
        <strain evidence="3 4">KCTC 13187</strain>
    </source>
</reference>
<evidence type="ECO:0000313" key="4">
    <source>
        <dbReference type="Proteomes" id="UP000281498"/>
    </source>
</evidence>
<organism evidence="3 4">
    <name type="scientific">Salipaludibacillus neizhouensis</name>
    <dbReference type="NCBI Taxonomy" id="885475"/>
    <lineage>
        <taxon>Bacteria</taxon>
        <taxon>Bacillati</taxon>
        <taxon>Bacillota</taxon>
        <taxon>Bacilli</taxon>
        <taxon>Bacillales</taxon>
        <taxon>Bacillaceae</taxon>
    </lineage>
</organism>
<dbReference type="EMBL" id="PDOE01000004">
    <property type="protein sequence ID" value="RKL67031.1"/>
    <property type="molecule type" value="Genomic_DNA"/>
</dbReference>
<dbReference type="SUPFAM" id="SSF51695">
    <property type="entry name" value="PLC-like phosphodiesterases"/>
    <property type="match status" value="2"/>
</dbReference>
<evidence type="ECO:0000256" key="1">
    <source>
        <dbReference type="SAM" id="SignalP"/>
    </source>
</evidence>
<dbReference type="PANTHER" id="PTHR46211:SF14">
    <property type="entry name" value="GLYCEROPHOSPHODIESTER PHOSPHODIESTERASE"/>
    <property type="match status" value="1"/>
</dbReference>
<dbReference type="Gene3D" id="2.60.120.560">
    <property type="entry name" value="Exo-inulinase, domain 1"/>
    <property type="match status" value="1"/>
</dbReference>
<dbReference type="AlphaFoldDB" id="A0A3A9K9F7"/>
<name>A0A3A9K9F7_9BACI</name>